<feature type="domain" description="URB1 N-terminal" evidence="2">
    <location>
        <begin position="103"/>
        <end position="445"/>
    </location>
</feature>
<dbReference type="InterPro" id="IPR059018">
    <property type="entry name" value="HEAT_URB1"/>
</dbReference>
<name>A0A6G1LF84_9PEZI</name>
<sequence length="1121" mass="126833">MSKRSLERDDGDRPPKRSKPDGARPPPVSIEEIHYARQLQQLLVFKQDATQQLRSGIASFKAFLESILYHKEEDNRARQLSILREYLEKEKPEDVKDTERPFLAQLWQAWSFANQNNNDHLTSQVSAVLALLLRTLSGELDFRDYGVLLCRTVLLHQHLRLVKRCLDAPKHKEFIISPSLRLLTEVTSFDGGVLAREVYKRREQTFDISSFRRNLSLVKPDRSISEEEARRKPSIRTLTVRYVLAHLKYLHEGGKIDLLKSRPLCVALFQHISGDPTDLVNEILSVSEQNVLKDGELPRSAKSTLLVQHNLERVTEVATRLPDHASAERAFVWLKTVCTTQSYGIFRPSGWYPPGTTQADDQHVDRDSAVDLGLDSLEFYDRVERPDVRNTTLLGWLQILRPHSDIKERELVTVCFHSAPELIAAYFSEKSMQLEPKLSNTWIGYASFLFEVINQPVPPYLGHSDEEQFASLPPQTNIILESILPKPLTQKVLTRCLNQSHKLITFFAARILVLAFQKVRNVLGEMRKAAEFPTLHRDLWVEAAERLLSRFSSRVPAMKDVISAFRQTPDNDEHALQREANARLLSLYYEVTPVQALQEQFDASSVLNNALGRDMDDEQRELNGLRALELEHLLVIAQKSLGMRWFSKQGTLKYSPVTSLLRLHAGEPSNTQIRALVLQVLQEHNVIIDSAEMQALVASVSGIDSEKGDVWTFLDECMARASRQPVKYVDQLEAAVSSPHKVTDSVLPGLLSAAVVEQAPFAITQSNVVAWVNTFLQAMTLLDHCGVQGWDASSRKLAIVRMRGDLSKQYADVFSSTGEPAEQIMTVLQAASLPEPGFAESTEHVKVESQPALPFSAPPPESDNHPELFRWAQKDLGIAIEDGDIDALIVCLSSQHIDIRRQAHAQLRILATKLQSSTLDEKEQFTVLVGELIETYEQQCAPEDKALPYLAGTFAVHALTVLQEPTHFMYSKVNRFLIKSPEWRVSRLPSYWLANTILSQPEEDDAYWKEVQWVLTWLVDGLRTPADLDIFRRSGIFEKVMALYLSPAANAKLVKDRVMELLFRATCVEGGSAVLITRCGVLAWLEMVGKQVGDVAELMRRRVLETVERERLVAWAGVDVD</sequence>
<dbReference type="GO" id="GO:0005730">
    <property type="term" value="C:nucleolus"/>
    <property type="evidence" value="ECO:0007669"/>
    <property type="project" value="TreeGrafter"/>
</dbReference>
<protein>
    <recommendedName>
        <fullName evidence="7">Nucleolar pre-ribosomal-associated protein 1 C-terminal domain-containing protein</fullName>
    </recommendedName>
</protein>
<dbReference type="AlphaFoldDB" id="A0A6G1LF84"/>
<gene>
    <name evidence="5" type="ORF">EJ03DRAFT_381359</name>
</gene>
<evidence type="ECO:0000256" key="1">
    <source>
        <dbReference type="SAM" id="MobiDB-lite"/>
    </source>
</evidence>
<feature type="region of interest" description="Disordered" evidence="1">
    <location>
        <begin position="1"/>
        <end position="29"/>
    </location>
</feature>
<feature type="domain" description="URB1 central HEAT repeat" evidence="4">
    <location>
        <begin position="642"/>
        <end position="781"/>
    </location>
</feature>
<dbReference type="Proteomes" id="UP000799436">
    <property type="component" value="Unassembled WGS sequence"/>
</dbReference>
<accession>A0A6G1LF84</accession>
<evidence type="ECO:0000313" key="5">
    <source>
        <dbReference type="EMBL" id="KAF2771516.1"/>
    </source>
</evidence>
<proteinExistence type="predicted"/>
<dbReference type="InterPro" id="IPR021714">
    <property type="entry name" value="URB1_N"/>
</dbReference>
<dbReference type="Pfam" id="PF16201">
    <property type="entry name" value="NopRA1"/>
    <property type="match status" value="1"/>
</dbReference>
<evidence type="ECO:0000259" key="2">
    <source>
        <dbReference type="Pfam" id="PF11707"/>
    </source>
</evidence>
<organism evidence="5 6">
    <name type="scientific">Teratosphaeria nubilosa</name>
    <dbReference type="NCBI Taxonomy" id="161662"/>
    <lineage>
        <taxon>Eukaryota</taxon>
        <taxon>Fungi</taxon>
        <taxon>Dikarya</taxon>
        <taxon>Ascomycota</taxon>
        <taxon>Pezizomycotina</taxon>
        <taxon>Dothideomycetes</taxon>
        <taxon>Dothideomycetidae</taxon>
        <taxon>Mycosphaerellales</taxon>
        <taxon>Teratosphaeriaceae</taxon>
        <taxon>Teratosphaeria</taxon>
    </lineage>
</organism>
<feature type="domain" description="URB1 C-terminal" evidence="3">
    <location>
        <begin position="887"/>
        <end position="1084"/>
    </location>
</feature>
<dbReference type="Pfam" id="PF11707">
    <property type="entry name" value="Npa1"/>
    <property type="match status" value="1"/>
</dbReference>
<dbReference type="OrthoDB" id="72892at2759"/>
<reference evidence="5" key="1">
    <citation type="journal article" date="2020" name="Stud. Mycol.">
        <title>101 Dothideomycetes genomes: a test case for predicting lifestyles and emergence of pathogens.</title>
        <authorList>
            <person name="Haridas S."/>
            <person name="Albert R."/>
            <person name="Binder M."/>
            <person name="Bloem J."/>
            <person name="Labutti K."/>
            <person name="Salamov A."/>
            <person name="Andreopoulos B."/>
            <person name="Baker S."/>
            <person name="Barry K."/>
            <person name="Bills G."/>
            <person name="Bluhm B."/>
            <person name="Cannon C."/>
            <person name="Castanera R."/>
            <person name="Culley D."/>
            <person name="Daum C."/>
            <person name="Ezra D."/>
            <person name="Gonzalez J."/>
            <person name="Henrissat B."/>
            <person name="Kuo A."/>
            <person name="Liang C."/>
            <person name="Lipzen A."/>
            <person name="Lutzoni F."/>
            <person name="Magnuson J."/>
            <person name="Mondo S."/>
            <person name="Nolan M."/>
            <person name="Ohm R."/>
            <person name="Pangilinan J."/>
            <person name="Park H.-J."/>
            <person name="Ramirez L."/>
            <person name="Alfaro M."/>
            <person name="Sun H."/>
            <person name="Tritt A."/>
            <person name="Yoshinaga Y."/>
            <person name="Zwiers L.-H."/>
            <person name="Turgeon B."/>
            <person name="Goodwin S."/>
            <person name="Spatafora J."/>
            <person name="Crous P."/>
            <person name="Grigoriev I."/>
        </authorList>
    </citation>
    <scope>NUCLEOTIDE SEQUENCE</scope>
    <source>
        <strain evidence="5">CBS 116005</strain>
    </source>
</reference>
<dbReference type="GO" id="GO:0000463">
    <property type="term" value="P:maturation of LSU-rRNA from tricistronic rRNA transcript (SSU-rRNA, 5.8S rRNA, LSU-rRNA)"/>
    <property type="evidence" value="ECO:0007669"/>
    <property type="project" value="TreeGrafter"/>
</dbReference>
<evidence type="ECO:0000313" key="6">
    <source>
        <dbReference type="Proteomes" id="UP000799436"/>
    </source>
</evidence>
<dbReference type="PANTHER" id="PTHR13500">
    <property type="entry name" value="NUCLEOLAR PRERIBOSOMAL-ASSOCIATED PROTEIN 1"/>
    <property type="match status" value="1"/>
</dbReference>
<keyword evidence="6" id="KW-1185">Reference proteome</keyword>
<dbReference type="InterPro" id="IPR032436">
    <property type="entry name" value="URB1_C"/>
</dbReference>
<dbReference type="PANTHER" id="PTHR13500:SF0">
    <property type="entry name" value="NUCLEOLAR PRE-RIBOSOMAL-ASSOCIATED PROTEIN 1"/>
    <property type="match status" value="1"/>
</dbReference>
<dbReference type="InterPro" id="IPR039844">
    <property type="entry name" value="URB1"/>
</dbReference>
<evidence type="ECO:0008006" key="7">
    <source>
        <dbReference type="Google" id="ProtNLM"/>
    </source>
</evidence>
<evidence type="ECO:0000259" key="3">
    <source>
        <dbReference type="Pfam" id="PF16201"/>
    </source>
</evidence>
<feature type="compositionally biased region" description="Basic and acidic residues" evidence="1">
    <location>
        <begin position="1"/>
        <end position="22"/>
    </location>
</feature>
<dbReference type="Pfam" id="PF26140">
    <property type="entry name" value="HEAT_URB1"/>
    <property type="match status" value="1"/>
</dbReference>
<evidence type="ECO:0000259" key="4">
    <source>
        <dbReference type="Pfam" id="PF26140"/>
    </source>
</evidence>
<dbReference type="EMBL" id="ML995819">
    <property type="protein sequence ID" value="KAF2771516.1"/>
    <property type="molecule type" value="Genomic_DNA"/>
</dbReference>
<dbReference type="GO" id="GO:0000466">
    <property type="term" value="P:maturation of 5.8S rRNA from tricistronic rRNA transcript (SSU-rRNA, 5.8S rRNA, LSU-rRNA)"/>
    <property type="evidence" value="ECO:0007669"/>
    <property type="project" value="TreeGrafter"/>
</dbReference>